<sequence>MSGQTSQRVEGDNDATKTISLIQADVIMDSTKDDELGQVVADDSLSIPEGPMNLFRTKNS</sequence>
<dbReference type="Proteomes" id="UP000266723">
    <property type="component" value="Unassembled WGS sequence"/>
</dbReference>
<evidence type="ECO:0000313" key="2">
    <source>
        <dbReference type="Proteomes" id="UP000266723"/>
    </source>
</evidence>
<evidence type="ECO:0000313" key="1">
    <source>
        <dbReference type="EMBL" id="KAF3548419.1"/>
    </source>
</evidence>
<gene>
    <name evidence="1" type="ORF">DY000_02002730</name>
</gene>
<protein>
    <submittedName>
        <fullName evidence="1">Uncharacterized protein</fullName>
    </submittedName>
</protein>
<accession>A0ABQ7C9C8</accession>
<comment type="caution">
    <text evidence="1">The sequence shown here is derived from an EMBL/GenBank/DDBJ whole genome shotgun (WGS) entry which is preliminary data.</text>
</comment>
<keyword evidence="2" id="KW-1185">Reference proteome</keyword>
<dbReference type="EMBL" id="QGKV02000832">
    <property type="protein sequence ID" value="KAF3548419.1"/>
    <property type="molecule type" value="Genomic_DNA"/>
</dbReference>
<reference evidence="1 2" key="1">
    <citation type="journal article" date="2020" name="BMC Genomics">
        <title>Intraspecific diversification of the crop wild relative Brassica cretica Lam. using demographic model selection.</title>
        <authorList>
            <person name="Kioukis A."/>
            <person name="Michalopoulou V.A."/>
            <person name="Briers L."/>
            <person name="Pirintsos S."/>
            <person name="Studholme D.J."/>
            <person name="Pavlidis P."/>
            <person name="Sarris P.F."/>
        </authorList>
    </citation>
    <scope>NUCLEOTIDE SEQUENCE [LARGE SCALE GENOMIC DNA]</scope>
    <source>
        <strain evidence="2">cv. PFS-1207/04</strain>
    </source>
</reference>
<proteinExistence type="predicted"/>
<organism evidence="1 2">
    <name type="scientific">Brassica cretica</name>
    <name type="common">Mustard</name>
    <dbReference type="NCBI Taxonomy" id="69181"/>
    <lineage>
        <taxon>Eukaryota</taxon>
        <taxon>Viridiplantae</taxon>
        <taxon>Streptophyta</taxon>
        <taxon>Embryophyta</taxon>
        <taxon>Tracheophyta</taxon>
        <taxon>Spermatophyta</taxon>
        <taxon>Magnoliopsida</taxon>
        <taxon>eudicotyledons</taxon>
        <taxon>Gunneridae</taxon>
        <taxon>Pentapetalae</taxon>
        <taxon>rosids</taxon>
        <taxon>malvids</taxon>
        <taxon>Brassicales</taxon>
        <taxon>Brassicaceae</taxon>
        <taxon>Brassiceae</taxon>
        <taxon>Brassica</taxon>
    </lineage>
</organism>
<name>A0ABQ7C9C8_BRACR</name>